<organism evidence="2 3">
    <name type="scientific">Streptomyces autolyticus</name>
    <dbReference type="NCBI Taxonomy" id="75293"/>
    <lineage>
        <taxon>Bacteria</taxon>
        <taxon>Bacillati</taxon>
        <taxon>Actinomycetota</taxon>
        <taxon>Actinomycetes</taxon>
        <taxon>Kitasatosporales</taxon>
        <taxon>Streptomycetaceae</taxon>
        <taxon>Streptomyces</taxon>
    </lineage>
</organism>
<dbReference type="Proteomes" id="UP000187851">
    <property type="component" value="Chromosome"/>
</dbReference>
<reference evidence="2 3" key="1">
    <citation type="journal article" date="2017" name="J. Biotechnol.">
        <title>The complete genome sequence of Streptomyces autolyticus CGMCC 0516, the producer of geldanamycin, autolytimycin, reblastatin and elaiophylin.</title>
        <authorList>
            <person name="Yin M."/>
            <person name="Jiang M."/>
            <person name="Ren Z."/>
            <person name="Dong Y."/>
            <person name="Lu T."/>
        </authorList>
    </citation>
    <scope>NUCLEOTIDE SEQUENCE [LARGE SCALE GENOMIC DNA]</scope>
    <source>
        <strain evidence="2 3">CGMCC0516</strain>
    </source>
</reference>
<sequence length="77" mass="8230">MRPAQFPSVLGDDCPEACTALGLEPYETGYGPPATAERWSEPRVTVARGASLRRRSTMPLCPPSGTAARRAPSGRPF</sequence>
<dbReference type="EMBL" id="CP019458">
    <property type="protein sequence ID" value="AQA14943.1"/>
    <property type="molecule type" value="Genomic_DNA"/>
</dbReference>
<gene>
    <name evidence="2" type="ORF">BV401_35600</name>
</gene>
<evidence type="ECO:0000313" key="3">
    <source>
        <dbReference type="Proteomes" id="UP000187851"/>
    </source>
</evidence>
<feature type="region of interest" description="Disordered" evidence="1">
    <location>
        <begin position="54"/>
        <end position="77"/>
    </location>
</feature>
<evidence type="ECO:0000313" key="2">
    <source>
        <dbReference type="EMBL" id="AQA14943.1"/>
    </source>
</evidence>
<proteinExistence type="predicted"/>
<keyword evidence="3" id="KW-1185">Reference proteome</keyword>
<evidence type="ECO:0000256" key="1">
    <source>
        <dbReference type="SAM" id="MobiDB-lite"/>
    </source>
</evidence>
<name>A0ABN4WD22_9ACTN</name>
<accession>A0ABN4WD22</accession>
<protein>
    <submittedName>
        <fullName evidence="2">Uncharacterized protein</fullName>
    </submittedName>
</protein>